<dbReference type="Pfam" id="PF25979">
    <property type="entry name" value="DUF7998"/>
    <property type="match status" value="1"/>
</dbReference>
<organism evidence="3 4">
    <name type="scientific">Halorubrum xinjiangense</name>
    <dbReference type="NCBI Taxonomy" id="261291"/>
    <lineage>
        <taxon>Archaea</taxon>
        <taxon>Methanobacteriati</taxon>
        <taxon>Methanobacteriota</taxon>
        <taxon>Stenosarchaea group</taxon>
        <taxon>Halobacteria</taxon>
        <taxon>Halobacteriales</taxon>
        <taxon>Haloferacaceae</taxon>
        <taxon>Halorubrum</taxon>
    </lineage>
</organism>
<proteinExistence type="predicted"/>
<dbReference type="OrthoDB" id="169375at2157"/>
<feature type="region of interest" description="Disordered" evidence="1">
    <location>
        <begin position="193"/>
        <end position="226"/>
    </location>
</feature>
<dbReference type="RefSeq" id="WP_149798930.1">
    <property type="nucleotide sequence ID" value="NZ_FNBO01000008.1"/>
</dbReference>
<reference evidence="3 4" key="1">
    <citation type="submission" date="2016-10" db="EMBL/GenBank/DDBJ databases">
        <authorList>
            <person name="Varghese N."/>
            <person name="Submissions S."/>
        </authorList>
    </citation>
    <scope>NUCLEOTIDE SEQUENCE [LARGE SCALE GENOMIC DNA]</scope>
    <source>
        <strain evidence="3 4">CGMCC 1.3527</strain>
    </source>
</reference>
<accession>A0A1G7NNI1</accession>
<dbReference type="AlphaFoldDB" id="A0A1G7NNI1"/>
<sequence length="226" mass="24403">MPGFPSPFGSDDGDLFDGYDEFVEDDLPRPGRFLDGHDALTGADHLAFHRLTRDCFEERKVYDMTFNYNLARLNLDTRHGSAGFRYAVERGDATDAVDPAEAIEAADAIDPADVDGDAVAGSGVDRVLRAEFTPTTAFCPQTHTLTIGAFRAWNGLSDRHEYDFVRVRAAPMHNQSEAVNDRLAELEAAYLETGDVEEEPNDGVGAVATEGKTNAGGPSGSADAPF</sequence>
<evidence type="ECO:0000313" key="3">
    <source>
        <dbReference type="EMBL" id="SDF75536.1"/>
    </source>
</evidence>
<protein>
    <recommendedName>
        <fullName evidence="2">DUF7998 domain-containing protein</fullName>
    </recommendedName>
</protein>
<name>A0A1G7NNI1_9EURY</name>
<feature type="domain" description="DUF7998" evidence="2">
    <location>
        <begin position="15"/>
        <end position="196"/>
    </location>
</feature>
<evidence type="ECO:0000313" key="4">
    <source>
        <dbReference type="Proteomes" id="UP000324020"/>
    </source>
</evidence>
<dbReference type="InterPro" id="IPR058311">
    <property type="entry name" value="DUF7998"/>
</dbReference>
<dbReference type="EMBL" id="FNBO01000008">
    <property type="protein sequence ID" value="SDF75536.1"/>
    <property type="molecule type" value="Genomic_DNA"/>
</dbReference>
<gene>
    <name evidence="3" type="ORF">SAMN04488067_10841</name>
</gene>
<evidence type="ECO:0000256" key="1">
    <source>
        <dbReference type="SAM" id="MobiDB-lite"/>
    </source>
</evidence>
<keyword evidence="4" id="KW-1185">Reference proteome</keyword>
<dbReference type="Proteomes" id="UP000324020">
    <property type="component" value="Unassembled WGS sequence"/>
</dbReference>
<evidence type="ECO:0000259" key="2">
    <source>
        <dbReference type="Pfam" id="PF25979"/>
    </source>
</evidence>